<protein>
    <recommendedName>
        <fullName evidence="3">F-box domain-containing protein</fullName>
    </recommendedName>
</protein>
<organism evidence="1 2">
    <name type="scientific">Dactylellina haptotyla (strain CBS 200.50)</name>
    <name type="common">Nematode-trapping fungus</name>
    <name type="synonym">Monacrosporium haptotylum</name>
    <dbReference type="NCBI Taxonomy" id="1284197"/>
    <lineage>
        <taxon>Eukaryota</taxon>
        <taxon>Fungi</taxon>
        <taxon>Dikarya</taxon>
        <taxon>Ascomycota</taxon>
        <taxon>Pezizomycotina</taxon>
        <taxon>Orbiliomycetes</taxon>
        <taxon>Orbiliales</taxon>
        <taxon>Orbiliaceae</taxon>
        <taxon>Dactylellina</taxon>
    </lineage>
</organism>
<dbReference type="OMA" id="LMFFPPG"/>
<name>S8BDU9_DACHA</name>
<gene>
    <name evidence="1" type="ORF">H072_8892</name>
</gene>
<evidence type="ECO:0000313" key="1">
    <source>
        <dbReference type="EMBL" id="EPS37393.1"/>
    </source>
</evidence>
<sequence length="601" mass="67861">MPLDQLPPEILLSLANECGIQKADILHLILTCRNLYQNLRQFLFCELSYGYLARAEMDSLLSILDLHGFGFRERTEESPADPTPDQLLITAIQNGWITKTNFSKVKELRLYSDIESLQNSGSIIDFLELIRNDLESISRISSGTPNIGAESEELITGLFNILRSISTTAVQLHLVTDLFQCLDLVSRSPPLVLDTLFIDASLSNREEIETWQEGIKQFSSLTRLAYKGMSPWAVASNQEIADHCLCDDFPNLKFIHLICSPNFRALPRSINEIYIDIGEKDQIIHHCFPLITTIPNLQVLYALNRQNILPRYHGNPLQTPRLPGTATSILKRIHAEMPRPDEKLMFFPPGVLETITNCNPNLENIFLPFLSAYDINQLATSDCTRTLRTLEIQSSVCRTITRESSFDVSHLVHLFSGPGVPNLEILRWAIGGRREMAVTKELILALYPTGVGERIRRRHNLQLMAVESRLPVPESPYVMAGILHWGELLEHRKALLAACYESRDSGGSAEGFIKPVRLTVDSIDQDEAESDLEFPYVSPKSVVVEHHLLSGREKGYLRNWRKSGGAVGVTVSGENEGLVYDFRKSVFEELYFFNLKEMGHV</sequence>
<dbReference type="AlphaFoldDB" id="S8BDU9"/>
<reference evidence="2" key="2">
    <citation type="submission" date="2013-04" db="EMBL/GenBank/DDBJ databases">
        <title>Genomic mechanisms accounting for the adaptation to parasitism in nematode-trapping fungi.</title>
        <authorList>
            <person name="Ahren D.G."/>
        </authorList>
    </citation>
    <scope>NUCLEOTIDE SEQUENCE [LARGE SCALE GENOMIC DNA]</scope>
    <source>
        <strain evidence="2">CBS 200.50</strain>
    </source>
</reference>
<comment type="caution">
    <text evidence="1">The sequence shown here is derived from an EMBL/GenBank/DDBJ whole genome shotgun (WGS) entry which is preliminary data.</text>
</comment>
<reference evidence="1 2" key="1">
    <citation type="journal article" date="2013" name="PLoS Genet.">
        <title>Genomic mechanisms accounting for the adaptation to parasitism in nematode-trapping fungi.</title>
        <authorList>
            <person name="Meerupati T."/>
            <person name="Andersson K.M."/>
            <person name="Friman E."/>
            <person name="Kumar D."/>
            <person name="Tunlid A."/>
            <person name="Ahren D."/>
        </authorList>
    </citation>
    <scope>NUCLEOTIDE SEQUENCE [LARGE SCALE GENOMIC DNA]</scope>
    <source>
        <strain evidence="1 2">CBS 200.50</strain>
    </source>
</reference>
<dbReference type="OrthoDB" id="5276222at2759"/>
<evidence type="ECO:0000313" key="2">
    <source>
        <dbReference type="Proteomes" id="UP000015100"/>
    </source>
</evidence>
<evidence type="ECO:0008006" key="3">
    <source>
        <dbReference type="Google" id="ProtNLM"/>
    </source>
</evidence>
<dbReference type="EMBL" id="AQGS01000640">
    <property type="protein sequence ID" value="EPS37393.1"/>
    <property type="molecule type" value="Genomic_DNA"/>
</dbReference>
<dbReference type="Proteomes" id="UP000015100">
    <property type="component" value="Unassembled WGS sequence"/>
</dbReference>
<proteinExistence type="predicted"/>
<accession>S8BDU9</accession>
<dbReference type="HOGENOM" id="CLU_454158_0_0_1"/>
<keyword evidence="2" id="KW-1185">Reference proteome</keyword>